<dbReference type="Proteomes" id="UP001380365">
    <property type="component" value="Unassembled WGS sequence"/>
</dbReference>
<evidence type="ECO:0000256" key="1">
    <source>
        <dbReference type="SAM" id="MobiDB-lite"/>
    </source>
</evidence>
<gene>
    <name evidence="3" type="ORF">WH159_00680</name>
</gene>
<dbReference type="Pfam" id="PF13763">
    <property type="entry name" value="DUF4167"/>
    <property type="match status" value="1"/>
</dbReference>
<feature type="compositionally biased region" description="Basic and acidic residues" evidence="1">
    <location>
        <begin position="87"/>
        <end position="96"/>
    </location>
</feature>
<feature type="region of interest" description="Disordered" evidence="1">
    <location>
        <begin position="1"/>
        <end position="42"/>
    </location>
</feature>
<evidence type="ECO:0000313" key="3">
    <source>
        <dbReference type="EMBL" id="MEJ5093063.1"/>
    </source>
</evidence>
<dbReference type="EMBL" id="JBBGZA010000001">
    <property type="protein sequence ID" value="MEJ5093063.1"/>
    <property type="molecule type" value="Genomic_DNA"/>
</dbReference>
<evidence type="ECO:0000313" key="4">
    <source>
        <dbReference type="Proteomes" id="UP001380365"/>
    </source>
</evidence>
<reference evidence="3 4" key="1">
    <citation type="submission" date="2023-12" db="EMBL/GenBank/DDBJ databases">
        <title>Gut-associated functions are favored during microbiome assembly across C. elegans life.</title>
        <authorList>
            <person name="Zimmermann J."/>
        </authorList>
    </citation>
    <scope>NUCLEOTIDE SEQUENCE [LARGE SCALE GENOMIC DNA]</scope>
    <source>
        <strain evidence="3 4">JUb134</strain>
    </source>
</reference>
<dbReference type="RefSeq" id="WP_132883293.1">
    <property type="nucleotide sequence ID" value="NZ_JBBGZA010000001.1"/>
</dbReference>
<protein>
    <submittedName>
        <fullName evidence="3">DUF4167 domain-containing protein</fullName>
    </submittedName>
</protein>
<sequence>MINNRQAGRRRGRGGQRPQGGGGSPGRSDNGNRIDSRARGNAAQLLEKYKNLARDAQMQGDRVNSEYYFQFADHYFRVLNDNRARVEENQRQRGDFASDDEGEEFEFEGENGGNDRPQREERGQREERPRREDRAQREDRPQRDARPRPERGPRGERPSVTQTEVDGAPVEQLQLVPAEAANDVDVQPVEAEARTPRARPRARRRDAEQPAEAATEAHGIDADRLPPALGAVEGEGEERPRRRRRVRADDEVMPPAA</sequence>
<name>A0ABU8Q083_9SPHN</name>
<feature type="compositionally biased region" description="Acidic residues" evidence="1">
    <location>
        <begin position="97"/>
        <end position="109"/>
    </location>
</feature>
<dbReference type="InterPro" id="IPR025430">
    <property type="entry name" value="DUF4167"/>
</dbReference>
<comment type="caution">
    <text evidence="3">The sequence shown here is derived from an EMBL/GenBank/DDBJ whole genome shotgun (WGS) entry which is preliminary data.</text>
</comment>
<feature type="compositionally biased region" description="Basic and acidic residues" evidence="1">
    <location>
        <begin position="116"/>
        <end position="157"/>
    </location>
</feature>
<organism evidence="3 4">
    <name type="scientific">Sphingomonas molluscorum</name>
    <dbReference type="NCBI Taxonomy" id="418184"/>
    <lineage>
        <taxon>Bacteria</taxon>
        <taxon>Pseudomonadati</taxon>
        <taxon>Pseudomonadota</taxon>
        <taxon>Alphaproteobacteria</taxon>
        <taxon>Sphingomonadales</taxon>
        <taxon>Sphingomonadaceae</taxon>
        <taxon>Sphingomonas</taxon>
    </lineage>
</organism>
<evidence type="ECO:0000259" key="2">
    <source>
        <dbReference type="Pfam" id="PF13763"/>
    </source>
</evidence>
<accession>A0ABU8Q083</accession>
<feature type="region of interest" description="Disordered" evidence="1">
    <location>
        <begin position="87"/>
        <end position="257"/>
    </location>
</feature>
<feature type="compositionally biased region" description="Gly residues" evidence="1">
    <location>
        <begin position="15"/>
        <end position="25"/>
    </location>
</feature>
<keyword evidence="4" id="KW-1185">Reference proteome</keyword>
<feature type="domain" description="DUF4167" evidence="2">
    <location>
        <begin position="9"/>
        <end position="84"/>
    </location>
</feature>
<proteinExistence type="predicted"/>